<dbReference type="PANTHER" id="PTHR37418:SF1">
    <property type="entry name" value="3-KETO-5-AMINOHEXANOATE CLEAVAGE PROTEIN"/>
    <property type="match status" value="1"/>
</dbReference>
<dbReference type="Proteomes" id="UP000323454">
    <property type="component" value="Unassembled WGS sequence"/>
</dbReference>
<comment type="caution">
    <text evidence="1">The sequence shown here is derived from an EMBL/GenBank/DDBJ whole genome shotgun (WGS) entry which is preliminary data.</text>
</comment>
<evidence type="ECO:0000313" key="2">
    <source>
        <dbReference type="Proteomes" id="UP000323454"/>
    </source>
</evidence>
<organism evidence="1 2">
    <name type="scientific">Solihabitans fulvus</name>
    <dbReference type="NCBI Taxonomy" id="1892852"/>
    <lineage>
        <taxon>Bacteria</taxon>
        <taxon>Bacillati</taxon>
        <taxon>Actinomycetota</taxon>
        <taxon>Actinomycetes</taxon>
        <taxon>Pseudonocardiales</taxon>
        <taxon>Pseudonocardiaceae</taxon>
        <taxon>Solihabitans</taxon>
    </lineage>
</organism>
<name>A0A5B2X8T3_9PSEU</name>
<evidence type="ECO:0008006" key="3">
    <source>
        <dbReference type="Google" id="ProtNLM"/>
    </source>
</evidence>
<dbReference type="RefSeq" id="WP_149851476.1">
    <property type="nucleotide sequence ID" value="NZ_VUOB01000038.1"/>
</dbReference>
<dbReference type="InterPro" id="IPR013785">
    <property type="entry name" value="Aldolase_TIM"/>
</dbReference>
<dbReference type="OrthoDB" id="3424160at2"/>
<sequence>MLQACLNGARPVGAHPALPVSPQQLAEDAVAVGSLGVTSLHLHPRDAVGLEVLAGPEVATTVAVVRAAVPHAQIGVTTAAWIQPDPARRAELVAGWAGLAAGRPDLASVNVHEDGWRDVCAALHQAGIGIELGVFDVPAARRLLDLGPPAGAVRVLAEVQVTEPTEAVAEAGRLLDALAPLDLPVLLHGEDAGAWPVLAEAARRGLATRIGLEDVLTRPDGSPAADNADLLRTAADLLSSQRPAGLAVQSLRGIGWDVDLDELRDGDPERKWRSGPA</sequence>
<dbReference type="GO" id="GO:0043720">
    <property type="term" value="F:3-keto-5-aminohexanoate cleavage activity"/>
    <property type="evidence" value="ECO:0007669"/>
    <property type="project" value="InterPro"/>
</dbReference>
<dbReference type="Gene3D" id="3.20.20.70">
    <property type="entry name" value="Aldolase class I"/>
    <property type="match status" value="2"/>
</dbReference>
<keyword evidence="2" id="KW-1185">Reference proteome</keyword>
<accession>A0A5B2X8T3</accession>
<dbReference type="PANTHER" id="PTHR37418">
    <property type="entry name" value="3-KETO-5-AMINOHEXANOATE CLEAVAGE ENZYME-RELATED"/>
    <property type="match status" value="1"/>
</dbReference>
<reference evidence="1 2" key="2">
    <citation type="submission" date="2019-09" db="EMBL/GenBank/DDBJ databases">
        <authorList>
            <person name="Jin C."/>
        </authorList>
    </citation>
    <scope>NUCLEOTIDE SEQUENCE [LARGE SCALE GENOMIC DNA]</scope>
    <source>
        <strain evidence="1 2">AN110305</strain>
    </source>
</reference>
<gene>
    <name evidence="1" type="ORF">F0L68_21840</name>
</gene>
<dbReference type="EMBL" id="VUOB01000038">
    <property type="protein sequence ID" value="KAA2259563.1"/>
    <property type="molecule type" value="Genomic_DNA"/>
</dbReference>
<dbReference type="Pfam" id="PF05853">
    <property type="entry name" value="BKACE"/>
    <property type="match status" value="1"/>
</dbReference>
<reference evidence="1 2" key="1">
    <citation type="submission" date="2019-09" db="EMBL/GenBank/DDBJ databases">
        <title>Goodfellowia gen. nov., a new genus of the Pseudonocardineae related to Actinoalloteichus, containing Goodfellowia coeruleoviolacea gen. nov., comb. nov. gen. nov., comb. nov.</title>
        <authorList>
            <person name="Labeda D."/>
        </authorList>
    </citation>
    <scope>NUCLEOTIDE SEQUENCE [LARGE SCALE GENOMIC DNA]</scope>
    <source>
        <strain evidence="1 2">AN110305</strain>
    </source>
</reference>
<dbReference type="InterPro" id="IPR008567">
    <property type="entry name" value="BKACE"/>
</dbReference>
<dbReference type="AlphaFoldDB" id="A0A5B2X8T3"/>
<proteinExistence type="predicted"/>
<protein>
    <recommendedName>
        <fullName evidence="3">3-keto-5-aminohexanoate cleavage enzyme</fullName>
    </recommendedName>
</protein>
<evidence type="ECO:0000313" key="1">
    <source>
        <dbReference type="EMBL" id="KAA2259563.1"/>
    </source>
</evidence>